<dbReference type="Gene3D" id="1.10.287.1260">
    <property type="match status" value="1"/>
</dbReference>
<feature type="transmembrane region" description="Helical" evidence="1">
    <location>
        <begin position="20"/>
        <end position="42"/>
    </location>
</feature>
<sequence length="223" mass="24497">MKYETLIIEPIRDMFIRVINFIPTLVTAVAILVIGYVLARLLTKLIVTFLRAVEFDKISARIGLTKVLKTGGIKDKPSTLVGCLFYWVMMVGVLITTVKAFGLVMATSLLGKVLAYIPSIFAGVFVLIIGMLLAKFVSVVIYLAAKNTDMPIPEILARVSKWAIMAYVMIIYLKEIGFVSLFVGTNYTIFITGIVFALALSFGLAGKDIAGRYLNVLNVKDGK</sequence>
<evidence type="ECO:0008006" key="3">
    <source>
        <dbReference type="Google" id="ProtNLM"/>
    </source>
</evidence>
<organism evidence="2">
    <name type="scientific">hydrothermal vent metagenome</name>
    <dbReference type="NCBI Taxonomy" id="652676"/>
    <lineage>
        <taxon>unclassified sequences</taxon>
        <taxon>metagenomes</taxon>
        <taxon>ecological metagenomes</taxon>
    </lineage>
</organism>
<dbReference type="InterPro" id="IPR008910">
    <property type="entry name" value="MSC_TM_helix"/>
</dbReference>
<gene>
    <name evidence="2" type="ORF">MNBD_BACTEROID05-452</name>
</gene>
<dbReference type="Pfam" id="PF05552">
    <property type="entry name" value="MS_channel_1st_1"/>
    <property type="match status" value="2"/>
</dbReference>
<accession>A0A3B0TEQ7</accession>
<feature type="transmembrane region" description="Helical" evidence="1">
    <location>
        <begin position="116"/>
        <end position="143"/>
    </location>
</feature>
<dbReference type="AlphaFoldDB" id="A0A3B0TEQ7"/>
<keyword evidence="1" id="KW-0812">Transmembrane</keyword>
<name>A0A3B0TEQ7_9ZZZZ</name>
<evidence type="ECO:0000313" key="2">
    <source>
        <dbReference type="EMBL" id="VAW12952.1"/>
    </source>
</evidence>
<evidence type="ECO:0000256" key="1">
    <source>
        <dbReference type="SAM" id="Phobius"/>
    </source>
</evidence>
<keyword evidence="1" id="KW-0472">Membrane</keyword>
<feature type="transmembrane region" description="Helical" evidence="1">
    <location>
        <begin position="155"/>
        <end position="173"/>
    </location>
</feature>
<reference evidence="2" key="1">
    <citation type="submission" date="2018-06" db="EMBL/GenBank/DDBJ databases">
        <authorList>
            <person name="Zhirakovskaya E."/>
        </authorList>
    </citation>
    <scope>NUCLEOTIDE SEQUENCE</scope>
</reference>
<proteinExistence type="predicted"/>
<protein>
    <recommendedName>
        <fullName evidence="3">CmpX</fullName>
    </recommendedName>
</protein>
<feature type="transmembrane region" description="Helical" evidence="1">
    <location>
        <begin position="84"/>
        <end position="110"/>
    </location>
</feature>
<feature type="transmembrane region" description="Helical" evidence="1">
    <location>
        <begin position="185"/>
        <end position="205"/>
    </location>
</feature>
<dbReference type="EMBL" id="UOEN01000135">
    <property type="protein sequence ID" value="VAW12952.1"/>
    <property type="molecule type" value="Genomic_DNA"/>
</dbReference>
<keyword evidence="1" id="KW-1133">Transmembrane helix</keyword>